<feature type="region of interest" description="Disordered" evidence="1">
    <location>
        <begin position="1"/>
        <end position="88"/>
    </location>
</feature>
<dbReference type="AlphaFoldDB" id="U4TK03"/>
<keyword evidence="2" id="KW-1133">Transmembrane helix</keyword>
<dbReference type="STRING" id="1231336.L248_2851"/>
<reference evidence="4" key="1">
    <citation type="journal article" date="2013" name="Genome Announc.">
        <title>Whole-Genome Sequencing of Lactobacillus shenzhenensis Strain LY-73T.</title>
        <authorList>
            <person name="Lin Z."/>
            <person name="Liu Z."/>
            <person name="Yang R."/>
            <person name="Zou Y."/>
            <person name="Wan D."/>
            <person name="Chen J."/>
            <person name="Guo M."/>
            <person name="Zhao J."/>
            <person name="Fang C."/>
            <person name="Yang R."/>
            <person name="Liu F."/>
        </authorList>
    </citation>
    <scope>NUCLEOTIDE SEQUENCE [LARGE SCALE GENOMIC DNA]</scope>
    <source>
        <strain evidence="4">LY-73</strain>
    </source>
</reference>
<dbReference type="EMBL" id="KI271588">
    <property type="protein sequence ID" value="ERL65176.1"/>
    <property type="molecule type" value="Genomic_DNA"/>
</dbReference>
<keyword evidence="2" id="KW-0812">Transmembrane</keyword>
<dbReference type="HOGENOM" id="CLU_1159922_0_0_9"/>
<sequence length="239" mass="25656">MADKPVFGPDTLKNDTAPADAPKPTVPVQQSTETPGTAAPFGAGAFTQDSAAADSDAGQETSSTQPAGANTQPKFGAGAQSAGASTVDPAERQAGQAGIIIDGIGQLLNQKGLVFWLVYYALAAALYFVTTQPVSFLGIWYYRMWEVNRILDPFELMGPQVYQILCVLFFPPITWWLRNHCQPAHTLTGLAFFSQPAPQGSRAWPYWILRPLFTVIKFVLSGVAGVLGIVVGLFSLFSK</sequence>
<dbReference type="OrthoDB" id="9795813at2"/>
<feature type="compositionally biased region" description="Polar residues" evidence="1">
    <location>
        <begin position="58"/>
        <end position="73"/>
    </location>
</feature>
<organism evidence="3 4">
    <name type="scientific">Schleiferilactobacillus shenzhenensis LY-73</name>
    <dbReference type="NCBI Taxonomy" id="1231336"/>
    <lineage>
        <taxon>Bacteria</taxon>
        <taxon>Bacillati</taxon>
        <taxon>Bacillota</taxon>
        <taxon>Bacilli</taxon>
        <taxon>Lactobacillales</taxon>
        <taxon>Lactobacillaceae</taxon>
        <taxon>Schleiferilactobacillus</taxon>
    </lineage>
</organism>
<protein>
    <submittedName>
        <fullName evidence="3">Uncharacterized protein</fullName>
    </submittedName>
</protein>
<evidence type="ECO:0000313" key="3">
    <source>
        <dbReference type="EMBL" id="ERL65176.1"/>
    </source>
</evidence>
<name>U4TK03_9LACO</name>
<evidence type="ECO:0000256" key="2">
    <source>
        <dbReference type="SAM" id="Phobius"/>
    </source>
</evidence>
<feature type="transmembrane region" description="Helical" evidence="2">
    <location>
        <begin position="113"/>
        <end position="141"/>
    </location>
</feature>
<evidence type="ECO:0000313" key="4">
    <source>
        <dbReference type="Proteomes" id="UP000030647"/>
    </source>
</evidence>
<keyword evidence="4" id="KW-1185">Reference proteome</keyword>
<gene>
    <name evidence="3" type="ORF">L248_2851</name>
</gene>
<dbReference type="RefSeq" id="WP_022529436.1">
    <property type="nucleotide sequence ID" value="NZ_KI271588.1"/>
</dbReference>
<accession>U4TK03</accession>
<proteinExistence type="predicted"/>
<dbReference type="Proteomes" id="UP000030647">
    <property type="component" value="Unassembled WGS sequence"/>
</dbReference>
<keyword evidence="2" id="KW-0472">Membrane</keyword>
<feature type="transmembrane region" description="Helical" evidence="2">
    <location>
        <begin position="212"/>
        <end position="237"/>
    </location>
</feature>
<feature type="compositionally biased region" description="Low complexity" evidence="1">
    <location>
        <begin position="34"/>
        <end position="56"/>
    </location>
</feature>
<feature type="transmembrane region" description="Helical" evidence="2">
    <location>
        <begin position="161"/>
        <end position="177"/>
    </location>
</feature>
<evidence type="ECO:0000256" key="1">
    <source>
        <dbReference type="SAM" id="MobiDB-lite"/>
    </source>
</evidence>